<accession>A0A1F5DJZ1</accession>
<evidence type="ECO:0000256" key="3">
    <source>
        <dbReference type="ARBA" id="ARBA00022989"/>
    </source>
</evidence>
<keyword evidence="3 5" id="KW-1133">Transmembrane helix</keyword>
<evidence type="ECO:0000256" key="5">
    <source>
        <dbReference type="SAM" id="Phobius"/>
    </source>
</evidence>
<dbReference type="AlphaFoldDB" id="A0A1F5DJZ1"/>
<dbReference type="EMBL" id="MEZN01000043">
    <property type="protein sequence ID" value="OGD55482.1"/>
    <property type="molecule type" value="Genomic_DNA"/>
</dbReference>
<keyword evidence="2 5" id="KW-0812">Transmembrane</keyword>
<gene>
    <name evidence="6" type="ORF">A3E73_02970</name>
</gene>
<evidence type="ECO:0000256" key="2">
    <source>
        <dbReference type="ARBA" id="ARBA00022692"/>
    </source>
</evidence>
<keyword evidence="4 5" id="KW-0472">Membrane</keyword>
<organism evidence="6 7">
    <name type="scientific">Candidatus Beckwithbacteria bacterium RIFCSPHIGHO2_12_FULL_47_17</name>
    <dbReference type="NCBI Taxonomy" id="1797460"/>
    <lineage>
        <taxon>Bacteria</taxon>
        <taxon>Candidatus Beckwithiibacteriota</taxon>
    </lineage>
</organism>
<sequence length="111" mass="12478">MATKEKVVAFGLPQNTAAALAYVLGWLTGLVFVLVEKENRYVRFHAMQSLMFFAALTVASFIPVIGWLLSPLLMIVGFIAWLMCIYKAYNGEEFELPLFGKLAKKQLAKMK</sequence>
<dbReference type="Pfam" id="PF09685">
    <property type="entry name" value="MamF_MmsF"/>
    <property type="match status" value="1"/>
</dbReference>
<evidence type="ECO:0000256" key="4">
    <source>
        <dbReference type="ARBA" id="ARBA00023136"/>
    </source>
</evidence>
<comment type="subcellular location">
    <subcellularLocation>
        <location evidence="1">Membrane</location>
        <topology evidence="1">Multi-pass membrane protein</topology>
    </subcellularLocation>
</comment>
<protein>
    <recommendedName>
        <fullName evidence="8">DUF4870 domain-containing protein</fullName>
    </recommendedName>
</protein>
<evidence type="ECO:0000313" key="7">
    <source>
        <dbReference type="Proteomes" id="UP000176791"/>
    </source>
</evidence>
<dbReference type="InterPro" id="IPR019109">
    <property type="entry name" value="MamF_MmsF"/>
</dbReference>
<evidence type="ECO:0000256" key="1">
    <source>
        <dbReference type="ARBA" id="ARBA00004141"/>
    </source>
</evidence>
<evidence type="ECO:0008006" key="8">
    <source>
        <dbReference type="Google" id="ProtNLM"/>
    </source>
</evidence>
<feature type="transmembrane region" description="Helical" evidence="5">
    <location>
        <begin position="47"/>
        <end position="66"/>
    </location>
</feature>
<comment type="caution">
    <text evidence="6">The sequence shown here is derived from an EMBL/GenBank/DDBJ whole genome shotgun (WGS) entry which is preliminary data.</text>
</comment>
<reference evidence="6 7" key="1">
    <citation type="journal article" date="2016" name="Nat. Commun.">
        <title>Thousands of microbial genomes shed light on interconnected biogeochemical processes in an aquifer system.</title>
        <authorList>
            <person name="Anantharaman K."/>
            <person name="Brown C.T."/>
            <person name="Hug L.A."/>
            <person name="Sharon I."/>
            <person name="Castelle C.J."/>
            <person name="Probst A.J."/>
            <person name="Thomas B.C."/>
            <person name="Singh A."/>
            <person name="Wilkins M.J."/>
            <person name="Karaoz U."/>
            <person name="Brodie E.L."/>
            <person name="Williams K.H."/>
            <person name="Hubbard S.S."/>
            <person name="Banfield J.F."/>
        </authorList>
    </citation>
    <scope>NUCLEOTIDE SEQUENCE [LARGE SCALE GENOMIC DNA]</scope>
</reference>
<evidence type="ECO:0000313" key="6">
    <source>
        <dbReference type="EMBL" id="OGD55482.1"/>
    </source>
</evidence>
<dbReference type="PANTHER" id="PTHR36460:SF1">
    <property type="entry name" value="UPF0132 DOMAIN PROTEIN (AFU_ORTHOLOGUE AFUA_3G10255)"/>
    <property type="match status" value="1"/>
</dbReference>
<dbReference type="GO" id="GO:0016020">
    <property type="term" value="C:membrane"/>
    <property type="evidence" value="ECO:0007669"/>
    <property type="project" value="UniProtKB-SubCell"/>
</dbReference>
<dbReference type="Proteomes" id="UP000176791">
    <property type="component" value="Unassembled WGS sequence"/>
</dbReference>
<feature type="transmembrane region" description="Helical" evidence="5">
    <location>
        <begin position="16"/>
        <end position="35"/>
    </location>
</feature>
<name>A0A1F5DJZ1_9BACT</name>
<proteinExistence type="predicted"/>
<dbReference type="PANTHER" id="PTHR36460">
    <property type="entry name" value="UPF0132 DOMAIN PROTEIN (AFU_ORTHOLOGUE AFUA_3G10255)"/>
    <property type="match status" value="1"/>
</dbReference>